<evidence type="ECO:0000256" key="8">
    <source>
        <dbReference type="SAM" id="MobiDB-lite"/>
    </source>
</evidence>
<dbReference type="GO" id="GO:0016746">
    <property type="term" value="F:acyltransferase activity"/>
    <property type="evidence" value="ECO:0007669"/>
    <property type="project" value="UniProtKB-KW"/>
</dbReference>
<accession>A0ABX5VNU3</accession>
<feature type="transmembrane region" description="Helical" evidence="9">
    <location>
        <begin position="398"/>
        <end position="420"/>
    </location>
</feature>
<comment type="subcellular location">
    <subcellularLocation>
        <location evidence="1">Cell membrane</location>
        <topology evidence="1">Multi-pass membrane protein</topology>
    </subcellularLocation>
</comment>
<feature type="transmembrane region" description="Helical" evidence="9">
    <location>
        <begin position="327"/>
        <end position="345"/>
    </location>
</feature>
<feature type="transmembrane region" description="Helical" evidence="9">
    <location>
        <begin position="351"/>
        <end position="372"/>
    </location>
</feature>
<evidence type="ECO:0000259" key="10">
    <source>
        <dbReference type="Pfam" id="PF01757"/>
    </source>
</evidence>
<dbReference type="Pfam" id="PF01757">
    <property type="entry name" value="Acyl_transf_3"/>
    <property type="match status" value="1"/>
</dbReference>
<dbReference type="InterPro" id="IPR036514">
    <property type="entry name" value="SGNH_hydro_sf"/>
</dbReference>
<dbReference type="RefSeq" id="WP_139948985.1">
    <property type="nucleotide sequence ID" value="NZ_CP040899.1"/>
</dbReference>
<evidence type="ECO:0000256" key="7">
    <source>
        <dbReference type="ARBA" id="ARBA00023315"/>
    </source>
</evidence>
<dbReference type="PANTHER" id="PTHR23028">
    <property type="entry name" value="ACETYLTRANSFERASE"/>
    <property type="match status" value="1"/>
</dbReference>
<feature type="transmembrane region" description="Helical" evidence="9">
    <location>
        <begin position="98"/>
        <end position="117"/>
    </location>
</feature>
<keyword evidence="5 9" id="KW-1133">Transmembrane helix</keyword>
<gene>
    <name evidence="11" type="ORF">FE251_12735</name>
</gene>
<evidence type="ECO:0000256" key="6">
    <source>
        <dbReference type="ARBA" id="ARBA00023136"/>
    </source>
</evidence>
<evidence type="ECO:0000256" key="9">
    <source>
        <dbReference type="SAM" id="Phobius"/>
    </source>
</evidence>
<dbReference type="InterPro" id="IPR050879">
    <property type="entry name" value="Acyltransferase_3"/>
</dbReference>
<feature type="domain" description="Acyltransferase 3" evidence="10">
    <location>
        <begin position="31"/>
        <end position="367"/>
    </location>
</feature>
<dbReference type="PANTHER" id="PTHR23028:SF53">
    <property type="entry name" value="ACYL_TRANSF_3 DOMAIN-CONTAINING PROTEIN"/>
    <property type="match status" value="1"/>
</dbReference>
<keyword evidence="2" id="KW-1003">Cell membrane</keyword>
<evidence type="ECO:0000256" key="1">
    <source>
        <dbReference type="ARBA" id="ARBA00004651"/>
    </source>
</evidence>
<feature type="transmembrane region" description="Helical" evidence="9">
    <location>
        <begin position="224"/>
        <end position="242"/>
    </location>
</feature>
<feature type="transmembrane region" description="Helical" evidence="9">
    <location>
        <begin position="168"/>
        <end position="184"/>
    </location>
</feature>
<evidence type="ECO:0000313" key="11">
    <source>
        <dbReference type="EMBL" id="QDB80152.1"/>
    </source>
</evidence>
<feature type="region of interest" description="Disordered" evidence="8">
    <location>
        <begin position="1"/>
        <end position="25"/>
    </location>
</feature>
<evidence type="ECO:0000256" key="5">
    <source>
        <dbReference type="ARBA" id="ARBA00022989"/>
    </source>
</evidence>
<dbReference type="SUPFAM" id="SSF52266">
    <property type="entry name" value="SGNH hydrolase"/>
    <property type="match status" value="1"/>
</dbReference>
<dbReference type="Proteomes" id="UP000313948">
    <property type="component" value="Chromosome"/>
</dbReference>
<reference evidence="11 12" key="1">
    <citation type="submission" date="2019-05" db="EMBL/GenBank/DDBJ databases">
        <title>Georgenia *** sp. nov., and Georgenia *** sp. nov., isolated from the intestinal contents of plateau pika (Ochotona curzoniae) in the Qinghai-Tibet plateau of China.</title>
        <authorList>
            <person name="Tian Z."/>
        </authorList>
    </citation>
    <scope>NUCLEOTIDE SEQUENCE [LARGE SCALE GENOMIC DNA]</scope>
    <source>
        <strain evidence="11 12">Z294</strain>
    </source>
</reference>
<proteinExistence type="predicted"/>
<feature type="transmembrane region" description="Helical" evidence="9">
    <location>
        <begin position="191"/>
        <end position="212"/>
    </location>
</feature>
<keyword evidence="4 9" id="KW-0812">Transmembrane</keyword>
<evidence type="ECO:0000313" key="12">
    <source>
        <dbReference type="Proteomes" id="UP000313948"/>
    </source>
</evidence>
<dbReference type="Gene3D" id="3.40.50.1110">
    <property type="entry name" value="SGNH hydrolase"/>
    <property type="match status" value="1"/>
</dbReference>
<keyword evidence="7 11" id="KW-0012">Acyltransferase</keyword>
<feature type="transmembrane region" description="Helical" evidence="9">
    <location>
        <begin position="285"/>
        <end position="306"/>
    </location>
</feature>
<feature type="transmembrane region" description="Helical" evidence="9">
    <location>
        <begin position="254"/>
        <end position="273"/>
    </location>
</feature>
<name>A0ABX5VNU3_9MICO</name>
<evidence type="ECO:0000256" key="2">
    <source>
        <dbReference type="ARBA" id="ARBA00022475"/>
    </source>
</evidence>
<protein>
    <submittedName>
        <fullName evidence="11">Acyltransferase</fullName>
    </submittedName>
</protein>
<organism evidence="11 12">
    <name type="scientific">Georgenia wutianyii</name>
    <dbReference type="NCBI Taxonomy" id="2585135"/>
    <lineage>
        <taxon>Bacteria</taxon>
        <taxon>Bacillati</taxon>
        <taxon>Actinomycetota</taxon>
        <taxon>Actinomycetes</taxon>
        <taxon>Micrococcales</taxon>
        <taxon>Bogoriellaceae</taxon>
        <taxon>Georgenia</taxon>
    </lineage>
</organism>
<feature type="transmembrane region" description="Helical" evidence="9">
    <location>
        <begin position="57"/>
        <end position="77"/>
    </location>
</feature>
<keyword evidence="3" id="KW-0808">Transferase</keyword>
<sequence>MAQTAAPVRPARPSGGGARPAPATPARGHIQGLDGLRTLAVGAVLVYHLRPTSLPGGFLGVDVFFVISGFLITTLLLREIGARGKVDLPQFWLRRARRLLPALVTVVLVSVTLAAVAGGDLLVDVGRQVLGALTFSSNWLEISADSSYFAQTSPQLFLNFWSLAVEEQFYLLWPVLLVVLLALTRSGRDRVRVALGLAAASALLMAVLYTPGADATRVYYGTDTHLFGLMVGAALAFAWADPGSRLHSPQWRRWRQPAALAAGTGLVLLMTLLQEDSALTFRGGILIASVLTAVLVAALLGPATLYQRLLRMPPVEWVGQRSYGIYLWHWPVLLVLTELLPATTYDSPLSWTTRALALVLTLVLAGASYRWLEQPVRRHGFTGVWRRWRAALRGGRRAAQVVAGAVAVLVVTTAVAVATAPTTSLTQQQIEANERLVADSAEQAPGPEPLPAEADWSVPEGHEITGFGDSIMVTSAHGLTYRWPDISLDAESNRQWPDALTAVEAALEAGTVRRAVVLDFGTNAGVREPEVVRAVLDALGPERMVVVVNLYGGSYWVPEANATLAEIVADYPNAIVADWYAAIDAEPGKLQSDGIHPDIEGGHLYTDVVAEAFVELSERIGAELSAPQR</sequence>
<evidence type="ECO:0000256" key="4">
    <source>
        <dbReference type="ARBA" id="ARBA00022692"/>
    </source>
</evidence>
<evidence type="ECO:0000256" key="3">
    <source>
        <dbReference type="ARBA" id="ARBA00022679"/>
    </source>
</evidence>
<dbReference type="EMBL" id="CP040899">
    <property type="protein sequence ID" value="QDB80152.1"/>
    <property type="molecule type" value="Genomic_DNA"/>
</dbReference>
<keyword evidence="6 9" id="KW-0472">Membrane</keyword>
<dbReference type="InterPro" id="IPR002656">
    <property type="entry name" value="Acyl_transf_3_dom"/>
</dbReference>
<keyword evidence="12" id="KW-1185">Reference proteome</keyword>